<dbReference type="NCBIfam" id="TIGR00220">
    <property type="entry name" value="mscL"/>
    <property type="match status" value="1"/>
</dbReference>
<evidence type="ECO:0000256" key="4">
    <source>
        <dbReference type="ARBA" id="ARBA00022692"/>
    </source>
</evidence>
<keyword evidence="8" id="KW-0407">Ion channel</keyword>
<evidence type="ECO:0000256" key="2">
    <source>
        <dbReference type="ARBA" id="ARBA00022448"/>
    </source>
</evidence>
<keyword evidence="5 9" id="KW-1133">Transmembrane helix</keyword>
<keyword evidence="4 9" id="KW-0812">Transmembrane</keyword>
<gene>
    <name evidence="10" type="ORF">K7432_017593</name>
</gene>
<protein>
    <recommendedName>
        <fullName evidence="12">Large-conductance mechanosensitive channel</fullName>
    </recommendedName>
</protein>
<evidence type="ECO:0000256" key="6">
    <source>
        <dbReference type="ARBA" id="ARBA00023065"/>
    </source>
</evidence>
<evidence type="ECO:0000256" key="5">
    <source>
        <dbReference type="ARBA" id="ARBA00022989"/>
    </source>
</evidence>
<sequence length="195" mass="21797">MLPTAVRETQQLLSYTSNHRRSLSDSFASKGATGVATIKSIWEDFKSFIDKGNVFGLAVGVVTGAAFGKLLDSLVNDIITPPLSLLMGAANFENLFIVLRYPNNDHKDYKTIKQAQDGGALTWNIGLFIQNLTNFLIVSFAIYWMVRVLQIFNNEEIISAQVHCKFCQEKIDKKAIRCNHCTSWLKGKETTSAEE</sequence>
<feature type="transmembrane region" description="Helical" evidence="9">
    <location>
        <begin position="54"/>
        <end position="71"/>
    </location>
</feature>
<feature type="transmembrane region" description="Helical" evidence="9">
    <location>
        <begin position="121"/>
        <end position="146"/>
    </location>
</feature>
<dbReference type="InterPro" id="IPR001185">
    <property type="entry name" value="MS_channel"/>
</dbReference>
<dbReference type="Proteomes" id="UP001479436">
    <property type="component" value="Unassembled WGS sequence"/>
</dbReference>
<comment type="subcellular location">
    <subcellularLocation>
        <location evidence="1">Membrane</location>
        <topology evidence="1">Multi-pass membrane protein</topology>
    </subcellularLocation>
</comment>
<keyword evidence="11" id="KW-1185">Reference proteome</keyword>
<keyword evidence="7 9" id="KW-0472">Membrane</keyword>
<reference evidence="10 11" key="1">
    <citation type="submission" date="2023-04" db="EMBL/GenBank/DDBJ databases">
        <title>Genome of Basidiobolus ranarum AG-B5.</title>
        <authorList>
            <person name="Stajich J.E."/>
            <person name="Carter-House D."/>
            <person name="Gryganskyi A."/>
        </authorList>
    </citation>
    <scope>NUCLEOTIDE SEQUENCE [LARGE SCALE GENOMIC DNA]</scope>
    <source>
        <strain evidence="10 11">AG-B5</strain>
    </source>
</reference>
<keyword evidence="6" id="KW-0406">Ion transport</keyword>
<evidence type="ECO:0000313" key="11">
    <source>
        <dbReference type="Proteomes" id="UP001479436"/>
    </source>
</evidence>
<comment type="caution">
    <text evidence="10">The sequence shown here is derived from an EMBL/GenBank/DDBJ whole genome shotgun (WGS) entry which is preliminary data.</text>
</comment>
<proteinExistence type="predicted"/>
<evidence type="ECO:0000313" key="10">
    <source>
        <dbReference type="EMBL" id="KAK9759445.1"/>
    </source>
</evidence>
<dbReference type="SUPFAM" id="SSF81330">
    <property type="entry name" value="Gated mechanosensitive channel"/>
    <property type="match status" value="1"/>
</dbReference>
<dbReference type="InterPro" id="IPR036019">
    <property type="entry name" value="MscL_channel"/>
</dbReference>
<evidence type="ECO:0000256" key="8">
    <source>
        <dbReference type="ARBA" id="ARBA00023303"/>
    </source>
</evidence>
<name>A0ABR2WD59_9FUNG</name>
<dbReference type="PANTHER" id="PTHR30266:SF2">
    <property type="entry name" value="LARGE-CONDUCTANCE MECHANOSENSITIVE CHANNEL"/>
    <property type="match status" value="1"/>
</dbReference>
<evidence type="ECO:0000256" key="7">
    <source>
        <dbReference type="ARBA" id="ARBA00023136"/>
    </source>
</evidence>
<dbReference type="Pfam" id="PF01741">
    <property type="entry name" value="MscL"/>
    <property type="match status" value="1"/>
</dbReference>
<feature type="transmembrane region" description="Helical" evidence="9">
    <location>
        <begin position="83"/>
        <end position="101"/>
    </location>
</feature>
<dbReference type="InterPro" id="IPR037673">
    <property type="entry name" value="MSC/AndL"/>
</dbReference>
<keyword evidence="3" id="KW-1003">Cell membrane</keyword>
<dbReference type="EMBL" id="JASJQH010004021">
    <property type="protein sequence ID" value="KAK9759445.1"/>
    <property type="molecule type" value="Genomic_DNA"/>
</dbReference>
<evidence type="ECO:0000256" key="1">
    <source>
        <dbReference type="ARBA" id="ARBA00004141"/>
    </source>
</evidence>
<dbReference type="Gene3D" id="1.10.1200.120">
    <property type="entry name" value="Large-conductance mechanosensitive channel, MscL, domain 1"/>
    <property type="match status" value="1"/>
</dbReference>
<keyword evidence="2" id="KW-0813">Transport</keyword>
<dbReference type="PANTHER" id="PTHR30266">
    <property type="entry name" value="MECHANOSENSITIVE CHANNEL MSCL"/>
    <property type="match status" value="1"/>
</dbReference>
<accession>A0ABR2WD59</accession>
<evidence type="ECO:0000256" key="3">
    <source>
        <dbReference type="ARBA" id="ARBA00022475"/>
    </source>
</evidence>
<evidence type="ECO:0000256" key="9">
    <source>
        <dbReference type="SAM" id="Phobius"/>
    </source>
</evidence>
<evidence type="ECO:0008006" key="12">
    <source>
        <dbReference type="Google" id="ProtNLM"/>
    </source>
</evidence>
<organism evidence="10 11">
    <name type="scientific">Basidiobolus ranarum</name>
    <dbReference type="NCBI Taxonomy" id="34480"/>
    <lineage>
        <taxon>Eukaryota</taxon>
        <taxon>Fungi</taxon>
        <taxon>Fungi incertae sedis</taxon>
        <taxon>Zoopagomycota</taxon>
        <taxon>Entomophthoromycotina</taxon>
        <taxon>Basidiobolomycetes</taxon>
        <taxon>Basidiobolales</taxon>
        <taxon>Basidiobolaceae</taxon>
        <taxon>Basidiobolus</taxon>
    </lineage>
</organism>